<dbReference type="RefSeq" id="WP_054278161.1">
    <property type="nucleotide sequence ID" value="NZ_LHQM01000005.1"/>
</dbReference>
<sequence length="82" mass="8737">MTEKKIVPVISLLSSSLSILDSTTLFMASGYWLLLGFAVTTGFGGLLINKNGPKHISMLAVLLSIAAVAIAVYCYTNRAVPY</sequence>
<evidence type="ECO:0000313" key="3">
    <source>
        <dbReference type="Proteomes" id="UP000049578"/>
    </source>
</evidence>
<organism evidence="2 3">
    <name type="scientific">Streptococcus phocae</name>
    <dbReference type="NCBI Taxonomy" id="119224"/>
    <lineage>
        <taxon>Bacteria</taxon>
        <taxon>Bacillati</taxon>
        <taxon>Bacillota</taxon>
        <taxon>Bacilli</taxon>
        <taxon>Lactobacillales</taxon>
        <taxon>Streptococcaceae</taxon>
        <taxon>Streptococcus</taxon>
    </lineage>
</organism>
<keyword evidence="1" id="KW-0472">Membrane</keyword>
<dbReference type="PATRIC" id="fig|119224.3.peg.1371"/>
<comment type="caution">
    <text evidence="2">The sequence shown here is derived from an EMBL/GenBank/DDBJ whole genome shotgun (WGS) entry which is preliminary data.</text>
</comment>
<feature type="transmembrane region" description="Helical" evidence="1">
    <location>
        <begin position="56"/>
        <end position="76"/>
    </location>
</feature>
<evidence type="ECO:0000313" key="2">
    <source>
        <dbReference type="EMBL" id="KPJ23035.1"/>
    </source>
</evidence>
<dbReference type="AlphaFoldDB" id="A0A0N8FXG1"/>
<protein>
    <submittedName>
        <fullName evidence="2">Uncharacterized protein</fullName>
    </submittedName>
</protein>
<name>A0A0N8FXG1_9STRE</name>
<dbReference type="Proteomes" id="UP000049578">
    <property type="component" value="Unassembled WGS sequence"/>
</dbReference>
<keyword evidence="1" id="KW-0812">Transmembrane</keyword>
<keyword evidence="1" id="KW-1133">Transmembrane helix</keyword>
<evidence type="ECO:0000256" key="1">
    <source>
        <dbReference type="SAM" id="Phobius"/>
    </source>
</evidence>
<keyword evidence="3" id="KW-1185">Reference proteome</keyword>
<proteinExistence type="predicted"/>
<reference evidence="2 3" key="1">
    <citation type="submission" date="2015-08" db="EMBL/GenBank/DDBJ databases">
        <title>Genome sequence of Streptococcus phocae subsp. phocae ATCC 51973T isolated from liver specimen obtained from seal.</title>
        <authorList>
            <person name="Avendano-Herrera R."/>
        </authorList>
    </citation>
    <scope>NUCLEOTIDE SEQUENCE [LARGE SCALE GENOMIC DNA]</scope>
    <source>
        <strain evidence="2 3">ATCC 51973</strain>
    </source>
</reference>
<dbReference type="EMBL" id="LHQM01000005">
    <property type="protein sequence ID" value="KPJ23035.1"/>
    <property type="molecule type" value="Genomic_DNA"/>
</dbReference>
<gene>
    <name evidence="2" type="ORF">AKK44_01230</name>
</gene>
<accession>A0A0N8FXG1</accession>